<proteinExistence type="predicted"/>
<sequence>MLAQACLILPILSSVSSSRRPHAANAFSNVALIGLASARDQRSSLLILAQHVLSHLHAMTDPALGLADLTSSFVRSAPSAPSDLVSPCAFSARMFPGPRSSTVVFPPGLTGVGSLFRYLHMLVWDF</sequence>
<dbReference type="AlphaFoldDB" id="A0AAJ0AAA6"/>
<dbReference type="EMBL" id="JAHMHR010000060">
    <property type="protein sequence ID" value="KAK1659439.1"/>
    <property type="molecule type" value="Genomic_DNA"/>
</dbReference>
<accession>A0AAJ0AAA6</accession>
<feature type="signal peptide" evidence="1">
    <location>
        <begin position="1"/>
        <end position="18"/>
    </location>
</feature>
<evidence type="ECO:0000313" key="3">
    <source>
        <dbReference type="Proteomes" id="UP001224890"/>
    </source>
</evidence>
<keyword evidence="1" id="KW-0732">Signal</keyword>
<name>A0AAJ0AAA6_9PEZI</name>
<comment type="caution">
    <text evidence="2">The sequence shown here is derived from an EMBL/GenBank/DDBJ whole genome shotgun (WGS) entry which is preliminary data.</text>
</comment>
<gene>
    <name evidence="2" type="ORF">BDP55DRAFT_355886</name>
</gene>
<protein>
    <recommendedName>
        <fullName evidence="4">Secreted protein</fullName>
    </recommendedName>
</protein>
<reference evidence="2" key="1">
    <citation type="submission" date="2021-06" db="EMBL/GenBank/DDBJ databases">
        <title>Comparative genomics, transcriptomics and evolutionary studies reveal genomic signatures of adaptation to plant cell wall in hemibiotrophic fungi.</title>
        <authorList>
            <consortium name="DOE Joint Genome Institute"/>
            <person name="Baroncelli R."/>
            <person name="Diaz J.F."/>
            <person name="Benocci T."/>
            <person name="Peng M."/>
            <person name="Battaglia E."/>
            <person name="Haridas S."/>
            <person name="Andreopoulos W."/>
            <person name="Labutti K."/>
            <person name="Pangilinan J."/>
            <person name="Floch G.L."/>
            <person name="Makela M.R."/>
            <person name="Henrissat B."/>
            <person name="Grigoriev I.V."/>
            <person name="Crouch J.A."/>
            <person name="De Vries R.P."/>
            <person name="Sukno S.A."/>
            <person name="Thon M.R."/>
        </authorList>
    </citation>
    <scope>NUCLEOTIDE SEQUENCE</scope>
    <source>
        <strain evidence="2">CBS 193.32</strain>
    </source>
</reference>
<keyword evidence="3" id="KW-1185">Reference proteome</keyword>
<evidence type="ECO:0008006" key="4">
    <source>
        <dbReference type="Google" id="ProtNLM"/>
    </source>
</evidence>
<organism evidence="2 3">
    <name type="scientific">Colletotrichum godetiae</name>
    <dbReference type="NCBI Taxonomy" id="1209918"/>
    <lineage>
        <taxon>Eukaryota</taxon>
        <taxon>Fungi</taxon>
        <taxon>Dikarya</taxon>
        <taxon>Ascomycota</taxon>
        <taxon>Pezizomycotina</taxon>
        <taxon>Sordariomycetes</taxon>
        <taxon>Hypocreomycetidae</taxon>
        <taxon>Glomerellales</taxon>
        <taxon>Glomerellaceae</taxon>
        <taxon>Colletotrichum</taxon>
        <taxon>Colletotrichum acutatum species complex</taxon>
    </lineage>
</organism>
<dbReference type="Proteomes" id="UP001224890">
    <property type="component" value="Unassembled WGS sequence"/>
</dbReference>
<dbReference type="GeneID" id="85451537"/>
<evidence type="ECO:0000313" key="2">
    <source>
        <dbReference type="EMBL" id="KAK1659439.1"/>
    </source>
</evidence>
<dbReference type="RefSeq" id="XP_060424203.1">
    <property type="nucleotide sequence ID" value="XM_060567011.1"/>
</dbReference>
<evidence type="ECO:0000256" key="1">
    <source>
        <dbReference type="SAM" id="SignalP"/>
    </source>
</evidence>
<feature type="chain" id="PRO_5042549975" description="Secreted protein" evidence="1">
    <location>
        <begin position="19"/>
        <end position="126"/>
    </location>
</feature>